<organism evidence="1 2">
    <name type="scientific">Bacillus phage Spock</name>
    <dbReference type="NCBI Taxonomy" id="1406791"/>
    <lineage>
        <taxon>Viruses</taxon>
        <taxon>Duplodnaviria</taxon>
        <taxon>Heunggongvirae</taxon>
        <taxon>Uroviricota</taxon>
        <taxon>Caudoviricetes</taxon>
        <taxon>Herelleviridae</taxon>
        <taxon>Bastillevirinae</taxon>
        <taxon>Bequatrovirus</taxon>
        <taxon>Bequatrovirus spock</taxon>
    </lineage>
</organism>
<evidence type="ECO:0000313" key="2">
    <source>
        <dbReference type="Proteomes" id="UP000017657"/>
    </source>
</evidence>
<accession>U5PWY1</accession>
<keyword evidence="2" id="KW-1185">Reference proteome</keyword>
<evidence type="ECO:0000313" key="1">
    <source>
        <dbReference type="EMBL" id="AGY48485.1"/>
    </source>
</evidence>
<dbReference type="OrthoDB" id="33004at10239"/>
<proteinExistence type="predicted"/>
<dbReference type="KEGG" id="vg:17959111"/>
<gene>
    <name evidence="1" type="ORF">Spock_85</name>
</gene>
<sequence>MNDKMRDLMRQASFRQMYYVDGNLPTSEVTMYKNTGIDTTEAKKKLKLSFNTEEKVTNSANRWQDVWSRHMNDISDKIREIQDMKFRKWLYLVVLEDFGYDFIGCKIEPVEQNTVKLTNISTDEFLILYIERTEVDNLTNHWMELKWKLYQHDKKIKEGRDFLNMEIKFKLV</sequence>
<dbReference type="EMBL" id="KF669662">
    <property type="protein sequence ID" value="AGY48485.1"/>
    <property type="molecule type" value="Genomic_DNA"/>
</dbReference>
<dbReference type="Proteomes" id="UP000017657">
    <property type="component" value="Segment"/>
</dbReference>
<name>U5PWY1_9CAUD</name>
<reference evidence="1 2" key="1">
    <citation type="journal article" date="2013" name="Genome Announc.">
        <title>Complete Genome of Bacillus thuringiensis Myophage Spock.</title>
        <authorList>
            <person name="Maroun J.W."/>
            <person name="Whitcher K.J."/>
            <person name="Chamakura K.R."/>
            <person name="Kuty Everett G.F."/>
        </authorList>
    </citation>
    <scope>NUCLEOTIDE SEQUENCE [LARGE SCALE GENOMIC DNA]</scope>
</reference>
<protein>
    <submittedName>
        <fullName evidence="1">Uncharacterized protein</fullName>
    </submittedName>
</protein>
<dbReference type="GeneID" id="17959111"/>
<dbReference type="RefSeq" id="YP_008770309.1">
    <property type="nucleotide sequence ID" value="NC_022763.1"/>
</dbReference>